<evidence type="ECO:0000313" key="2">
    <source>
        <dbReference type="Proteomes" id="UP001165561"/>
    </source>
</evidence>
<evidence type="ECO:0000313" key="1">
    <source>
        <dbReference type="EMBL" id="MDD9208065.1"/>
    </source>
</evidence>
<name>A0ABT5U153_9MICO</name>
<dbReference type="EMBL" id="JARACI010001188">
    <property type="protein sequence ID" value="MDD9208065.1"/>
    <property type="molecule type" value="Genomic_DNA"/>
</dbReference>
<comment type="caution">
    <text evidence="1">The sequence shown here is derived from an EMBL/GenBank/DDBJ whole genome shotgun (WGS) entry which is preliminary data.</text>
</comment>
<protein>
    <submittedName>
        <fullName evidence="1">Uncharacterized protein</fullName>
    </submittedName>
</protein>
<gene>
    <name evidence="1" type="ORF">PU560_16560</name>
</gene>
<dbReference type="Proteomes" id="UP001165561">
    <property type="component" value="Unassembled WGS sequence"/>
</dbReference>
<keyword evidence="2" id="KW-1185">Reference proteome</keyword>
<proteinExistence type="predicted"/>
<reference evidence="1" key="1">
    <citation type="submission" date="2023-02" db="EMBL/GenBank/DDBJ databases">
        <title>Georgenia sp.10Sc9-8, isolated from a soil sample collected from the Taklamakan desert.</title>
        <authorList>
            <person name="Liu S."/>
        </authorList>
    </citation>
    <scope>NUCLEOTIDE SEQUENCE</scope>
    <source>
        <strain evidence="1">10Sc9-8</strain>
    </source>
</reference>
<sequence length="148" mass="16462">MKAGQLIKVAAVAGPTVWRIVRTAGPTLVRLRQENPDVFDAVQRQVTALAKARQERSGPTAVRRRLEVLRQQVTYLAGSADDAAEAERAAGWSRDLDGVERALPLVVSENRRTARRHLRRIERRLDTLSGQILEAFIGEQEEDAGADR</sequence>
<organism evidence="1 2">
    <name type="scientific">Georgenia halotolerans</name>
    <dbReference type="NCBI Taxonomy" id="3028317"/>
    <lineage>
        <taxon>Bacteria</taxon>
        <taxon>Bacillati</taxon>
        <taxon>Actinomycetota</taxon>
        <taxon>Actinomycetes</taxon>
        <taxon>Micrococcales</taxon>
        <taxon>Bogoriellaceae</taxon>
        <taxon>Georgenia</taxon>
    </lineage>
</organism>
<accession>A0ABT5U153</accession>